<dbReference type="PIRSF" id="PIRSF000530">
    <property type="entry name" value="Galactokinase"/>
    <property type="match status" value="1"/>
</dbReference>
<keyword evidence="7 15" id="KW-0418">Kinase</keyword>
<dbReference type="Pfam" id="PF10509">
    <property type="entry name" value="GalKase_gal_bdg"/>
    <property type="match status" value="1"/>
</dbReference>
<keyword evidence="16" id="KW-1185">Reference proteome</keyword>
<dbReference type="InterPro" id="IPR014721">
    <property type="entry name" value="Ribsml_uS5_D2-typ_fold_subgr"/>
</dbReference>
<evidence type="ECO:0000256" key="2">
    <source>
        <dbReference type="ARBA" id="ARBA00006566"/>
    </source>
</evidence>
<feature type="domain" description="Galactokinase N-terminal" evidence="14">
    <location>
        <begin position="35"/>
        <end position="84"/>
    </location>
</feature>
<dbReference type="InterPro" id="IPR000705">
    <property type="entry name" value="Galactokinase"/>
</dbReference>
<gene>
    <name evidence="15" type="ORF">TRAPUB_8434</name>
</gene>
<evidence type="ECO:0000256" key="1">
    <source>
        <dbReference type="ARBA" id="ARBA00004947"/>
    </source>
</evidence>
<dbReference type="InterPro" id="IPR019539">
    <property type="entry name" value="GalKase_N"/>
</dbReference>
<keyword evidence="8" id="KW-0067">ATP-binding</keyword>
<dbReference type="InterPro" id="IPR006206">
    <property type="entry name" value="Mevalonate/galactokinase"/>
</dbReference>
<dbReference type="AlphaFoldDB" id="A0A1M2W558"/>
<dbReference type="Gene3D" id="3.30.70.3170">
    <property type="match status" value="1"/>
</dbReference>
<evidence type="ECO:0000259" key="14">
    <source>
        <dbReference type="Pfam" id="PF10509"/>
    </source>
</evidence>
<dbReference type="GO" id="GO:0004335">
    <property type="term" value="F:galactokinase activity"/>
    <property type="evidence" value="ECO:0007669"/>
    <property type="project" value="UniProtKB-EC"/>
</dbReference>
<keyword evidence="5" id="KW-0808">Transferase</keyword>
<evidence type="ECO:0000313" key="15">
    <source>
        <dbReference type="EMBL" id="OJT14991.1"/>
    </source>
</evidence>
<dbReference type="Gene3D" id="1.20.1440.340">
    <property type="match status" value="1"/>
</dbReference>
<dbReference type="InterPro" id="IPR006204">
    <property type="entry name" value="GHMP_kinase_N_dom"/>
</dbReference>
<name>A0A1M2W558_TRAPU</name>
<feature type="region of interest" description="Disordered" evidence="11">
    <location>
        <begin position="85"/>
        <end position="106"/>
    </location>
</feature>
<dbReference type="STRING" id="154538.A0A1M2W558"/>
<reference evidence="15 16" key="1">
    <citation type="submission" date="2016-10" db="EMBL/GenBank/DDBJ databases">
        <title>Genome sequence of the basidiomycete white-rot fungus Trametes pubescens.</title>
        <authorList>
            <person name="Makela M.R."/>
            <person name="Granchi Z."/>
            <person name="Peng M."/>
            <person name="De Vries R.P."/>
            <person name="Grigoriev I."/>
            <person name="Riley R."/>
            <person name="Hilden K."/>
        </authorList>
    </citation>
    <scope>NUCLEOTIDE SEQUENCE [LARGE SCALE GENOMIC DNA]</scope>
    <source>
        <strain evidence="15 16">FBCC735</strain>
    </source>
</reference>
<dbReference type="InterPro" id="IPR019741">
    <property type="entry name" value="Galactokinase_CS"/>
</dbReference>
<evidence type="ECO:0000259" key="13">
    <source>
        <dbReference type="Pfam" id="PF08544"/>
    </source>
</evidence>
<dbReference type="Pfam" id="PF00288">
    <property type="entry name" value="GHMP_kinases_N"/>
    <property type="match status" value="1"/>
</dbReference>
<comment type="similarity">
    <text evidence="2">Belongs to the GHMP kinase family. GalK subfamily.</text>
</comment>
<dbReference type="PRINTS" id="PR00959">
    <property type="entry name" value="MEVGALKINASE"/>
</dbReference>
<protein>
    <recommendedName>
        <fullName evidence="4">Galactokinase</fullName>
        <ecNumber evidence="3">2.7.1.6</ecNumber>
    </recommendedName>
    <alternativeName>
        <fullName evidence="9">Galactose kinase</fullName>
    </alternativeName>
</protein>
<keyword evidence="6" id="KW-0547">Nucleotide-binding</keyword>
<dbReference type="SUPFAM" id="SSF54211">
    <property type="entry name" value="Ribosomal protein S5 domain 2-like"/>
    <property type="match status" value="1"/>
</dbReference>
<dbReference type="Pfam" id="PF08544">
    <property type="entry name" value="GHMP_kinases_C"/>
    <property type="match status" value="1"/>
</dbReference>
<dbReference type="EC" id="2.7.1.6" evidence="3"/>
<dbReference type="PANTHER" id="PTHR10457">
    <property type="entry name" value="MEVALONATE KINASE/GALACTOKINASE"/>
    <property type="match status" value="1"/>
</dbReference>
<dbReference type="EMBL" id="MNAD01000215">
    <property type="protein sequence ID" value="OJT14991.1"/>
    <property type="molecule type" value="Genomic_DNA"/>
</dbReference>
<accession>A0A1M2W558</accession>
<feature type="compositionally biased region" description="Low complexity" evidence="11">
    <location>
        <begin position="85"/>
        <end position="101"/>
    </location>
</feature>
<evidence type="ECO:0000256" key="5">
    <source>
        <dbReference type="ARBA" id="ARBA00022679"/>
    </source>
</evidence>
<feature type="domain" description="GHMP kinase C-terminal" evidence="13">
    <location>
        <begin position="448"/>
        <end position="519"/>
    </location>
</feature>
<dbReference type="GO" id="GO:0005829">
    <property type="term" value="C:cytosol"/>
    <property type="evidence" value="ECO:0007669"/>
    <property type="project" value="TreeGrafter"/>
</dbReference>
<evidence type="ECO:0000256" key="8">
    <source>
        <dbReference type="ARBA" id="ARBA00022840"/>
    </source>
</evidence>
<dbReference type="InterPro" id="IPR013750">
    <property type="entry name" value="GHMP_kinase_C_dom"/>
</dbReference>
<evidence type="ECO:0000256" key="3">
    <source>
        <dbReference type="ARBA" id="ARBA00012315"/>
    </source>
</evidence>
<dbReference type="PROSITE" id="PS00106">
    <property type="entry name" value="GALACTOKINASE"/>
    <property type="match status" value="1"/>
</dbReference>
<dbReference type="PANTHER" id="PTHR10457:SF7">
    <property type="entry name" value="GALACTOKINASE-RELATED"/>
    <property type="match status" value="1"/>
</dbReference>
<dbReference type="Proteomes" id="UP000184267">
    <property type="component" value="Unassembled WGS sequence"/>
</dbReference>
<dbReference type="UniPathway" id="UPA00214"/>
<evidence type="ECO:0000256" key="11">
    <source>
        <dbReference type="SAM" id="MobiDB-lite"/>
    </source>
</evidence>
<evidence type="ECO:0000256" key="10">
    <source>
        <dbReference type="ARBA" id="ARBA00049538"/>
    </source>
</evidence>
<organism evidence="15 16">
    <name type="scientific">Trametes pubescens</name>
    <name type="common">White-rot fungus</name>
    <dbReference type="NCBI Taxonomy" id="154538"/>
    <lineage>
        <taxon>Eukaryota</taxon>
        <taxon>Fungi</taxon>
        <taxon>Dikarya</taxon>
        <taxon>Basidiomycota</taxon>
        <taxon>Agaricomycotina</taxon>
        <taxon>Agaricomycetes</taxon>
        <taxon>Polyporales</taxon>
        <taxon>Polyporaceae</taxon>
        <taxon>Trametes</taxon>
    </lineage>
</organism>
<dbReference type="InterPro" id="IPR020568">
    <property type="entry name" value="Ribosomal_Su5_D2-typ_SF"/>
</dbReference>
<feature type="domain" description="GHMP kinase N-terminal" evidence="12">
    <location>
        <begin position="170"/>
        <end position="248"/>
    </location>
</feature>
<evidence type="ECO:0000256" key="6">
    <source>
        <dbReference type="ARBA" id="ARBA00022741"/>
    </source>
</evidence>
<dbReference type="SUPFAM" id="SSF55060">
    <property type="entry name" value="GHMP Kinase, C-terminal domain"/>
    <property type="match status" value="1"/>
</dbReference>
<comment type="pathway">
    <text evidence="1">Carbohydrate metabolism; galactose metabolism.</text>
</comment>
<dbReference type="InterPro" id="IPR006203">
    <property type="entry name" value="GHMP_knse_ATP-bd_CS"/>
</dbReference>
<dbReference type="OMA" id="GFHDTYF"/>
<evidence type="ECO:0000256" key="4">
    <source>
        <dbReference type="ARBA" id="ARBA00019487"/>
    </source>
</evidence>
<comment type="caution">
    <text evidence="15">The sequence shown here is derived from an EMBL/GenBank/DDBJ whole genome shotgun (WGS) entry which is preliminary data.</text>
</comment>
<dbReference type="PRINTS" id="PR00473">
    <property type="entry name" value="GALCTOKINASE"/>
</dbReference>
<evidence type="ECO:0000256" key="7">
    <source>
        <dbReference type="ARBA" id="ARBA00022777"/>
    </source>
</evidence>
<dbReference type="GO" id="GO:0006012">
    <property type="term" value="P:galactose metabolic process"/>
    <property type="evidence" value="ECO:0007669"/>
    <property type="project" value="UniProtKB-UniPathway"/>
</dbReference>
<evidence type="ECO:0000256" key="9">
    <source>
        <dbReference type="ARBA" id="ARBA00029590"/>
    </source>
</evidence>
<dbReference type="PROSITE" id="PS00627">
    <property type="entry name" value="GHMP_KINASES_ATP"/>
    <property type="match status" value="1"/>
</dbReference>
<dbReference type="InterPro" id="IPR036554">
    <property type="entry name" value="GHMP_kinase_C_sf"/>
</dbReference>
<comment type="catalytic activity">
    <reaction evidence="10">
        <text>alpha-D-galactose + ATP = alpha-D-galactose 1-phosphate + ADP + H(+)</text>
        <dbReference type="Rhea" id="RHEA:13553"/>
        <dbReference type="ChEBI" id="CHEBI:15378"/>
        <dbReference type="ChEBI" id="CHEBI:28061"/>
        <dbReference type="ChEBI" id="CHEBI:30616"/>
        <dbReference type="ChEBI" id="CHEBI:58336"/>
        <dbReference type="ChEBI" id="CHEBI:456216"/>
        <dbReference type="EC" id="2.7.1.6"/>
    </reaction>
    <physiologicalReaction direction="left-to-right" evidence="10">
        <dbReference type="Rhea" id="RHEA:13554"/>
    </physiologicalReaction>
</comment>
<sequence>MAAELPIPIFTSLDKALPDLQTAAAEGVRYDSMVKEYESRFGHKPTYIARAPGRVNLIGEHIDYVLFGCFPAAIERDILIACGPSQSASGTSTPSSHPPGGVKAENLDPKYKPQHFIPKFNSALGPSAAEEADAASNVHAETSWHLDIDKRELRWESYVKAGYYGVLSRFFSSTTEHPVPVDLLVNGSVPSGSGLSSSAAMVVSSTLAFLAVNNKLDGITKGQLVEMSMENEKRVGVNSGGLDQAASVICTPHSAIFVDFFPRLSAEPIPLPTPRTIPRAVFVCANSLVVSDKVVSAKIHYNLRVVETLVAARVLANRLGLSLGPSDRPRIREIFSRWLGSPELESSPDKVKAGLERFLPEIEKLKPSPEGRPEGQLGITMKEMVEWSGLSEAQFHQVYLSWVDVEAEHFQLYKRTLHVITEAIRVLEFREVCLRAQAAEGELSDDTLRALGALMDASHESCSKLCQSSCPEVDQLAELARASGAYGCRITGAGWGGCTVSLVAEDKVDEFIAKVKEGYAPYKNLEGDKLREVIFATKPSSGAFGKLW</sequence>
<dbReference type="OrthoDB" id="187738at2759"/>
<proteinExistence type="inferred from homology"/>
<evidence type="ECO:0000259" key="12">
    <source>
        <dbReference type="Pfam" id="PF00288"/>
    </source>
</evidence>
<evidence type="ECO:0000313" key="16">
    <source>
        <dbReference type="Proteomes" id="UP000184267"/>
    </source>
</evidence>
<dbReference type="Gene3D" id="3.30.230.10">
    <property type="match status" value="1"/>
</dbReference>
<dbReference type="GO" id="GO:0005524">
    <property type="term" value="F:ATP binding"/>
    <property type="evidence" value="ECO:0007669"/>
    <property type="project" value="UniProtKB-KW"/>
</dbReference>